<dbReference type="AlphaFoldDB" id="B0NQL9"/>
<accession>B0NQL9</accession>
<reference evidence="1 2" key="1">
    <citation type="submission" date="2007-11" db="EMBL/GenBank/DDBJ databases">
        <title>Draft genome sequence of Bacteroides stercoris(ATCC 43183).</title>
        <authorList>
            <person name="Sudarsanam P."/>
            <person name="Ley R."/>
            <person name="Guruge J."/>
            <person name="Turnbaugh P.J."/>
            <person name="Mahowald M."/>
            <person name="Liep D."/>
            <person name="Gordon J."/>
        </authorList>
    </citation>
    <scope>NUCLEOTIDE SEQUENCE [LARGE SCALE GENOMIC DNA]</scope>
    <source>
        <strain evidence="1 2">ATCC 43183</strain>
    </source>
</reference>
<organism evidence="1 2">
    <name type="scientific">Bacteroides stercoris ATCC 43183</name>
    <dbReference type="NCBI Taxonomy" id="449673"/>
    <lineage>
        <taxon>Bacteria</taxon>
        <taxon>Pseudomonadati</taxon>
        <taxon>Bacteroidota</taxon>
        <taxon>Bacteroidia</taxon>
        <taxon>Bacteroidales</taxon>
        <taxon>Bacteroidaceae</taxon>
        <taxon>Bacteroides</taxon>
    </lineage>
</organism>
<evidence type="ECO:0000313" key="1">
    <source>
        <dbReference type="EMBL" id="EDS15168.1"/>
    </source>
</evidence>
<sequence>MKGDMSKLKFACCLFLFRHGLQGKYRFSLFFFRELRVVRA</sequence>
<name>B0NQL9_BACSE</name>
<evidence type="ECO:0000313" key="2">
    <source>
        <dbReference type="Proteomes" id="UP000004713"/>
    </source>
</evidence>
<reference evidence="1 2" key="2">
    <citation type="submission" date="2007-11" db="EMBL/GenBank/DDBJ databases">
        <authorList>
            <person name="Fulton L."/>
            <person name="Clifton S."/>
            <person name="Fulton B."/>
            <person name="Xu J."/>
            <person name="Minx P."/>
            <person name="Pepin K.H."/>
            <person name="Johnson M."/>
            <person name="Thiruvilangam P."/>
            <person name="Bhonagiri V."/>
            <person name="Nash W.E."/>
            <person name="Mardis E.R."/>
            <person name="Wilson R.K."/>
        </authorList>
    </citation>
    <scope>NUCLEOTIDE SEQUENCE [LARGE SCALE GENOMIC DNA]</scope>
    <source>
        <strain evidence="1 2">ATCC 43183</strain>
    </source>
</reference>
<proteinExistence type="predicted"/>
<protein>
    <submittedName>
        <fullName evidence="1">Uncharacterized protein</fullName>
    </submittedName>
</protein>
<dbReference type="EMBL" id="ABFZ02000019">
    <property type="protein sequence ID" value="EDS15168.1"/>
    <property type="molecule type" value="Genomic_DNA"/>
</dbReference>
<gene>
    <name evidence="1" type="ORF">BACSTE_01668</name>
</gene>
<dbReference type="HOGENOM" id="CLU_3285241_0_0_10"/>
<comment type="caution">
    <text evidence="1">The sequence shown here is derived from an EMBL/GenBank/DDBJ whole genome shotgun (WGS) entry which is preliminary data.</text>
</comment>
<dbReference type="Proteomes" id="UP000004713">
    <property type="component" value="Unassembled WGS sequence"/>
</dbReference>